<dbReference type="PROSITE" id="PS51726">
    <property type="entry name" value="MYST_HAT"/>
    <property type="match status" value="1"/>
</dbReference>
<evidence type="ECO:0000313" key="16">
    <source>
        <dbReference type="Proteomes" id="UP000094455"/>
    </source>
</evidence>
<dbReference type="PANTHER" id="PTHR10615">
    <property type="entry name" value="HISTONE ACETYLTRANSFERASE"/>
    <property type="match status" value="1"/>
</dbReference>
<keyword evidence="16" id="KW-1185">Reference proteome</keyword>
<keyword evidence="6" id="KW-0863">Zinc-finger</keyword>
<name>A0A1E3NTK3_9ASCO</name>
<evidence type="ECO:0000256" key="10">
    <source>
        <dbReference type="ARBA" id="ARBA00023163"/>
    </source>
</evidence>
<dbReference type="STRING" id="763406.A0A1E3NTK3"/>
<dbReference type="RefSeq" id="XP_019020121.1">
    <property type="nucleotide sequence ID" value="XM_019162217.1"/>
</dbReference>
<evidence type="ECO:0000259" key="14">
    <source>
        <dbReference type="PROSITE" id="PS51726"/>
    </source>
</evidence>
<comment type="similarity">
    <text evidence="2">Belongs to the MYST (SAS/MOZ) family.</text>
</comment>
<dbReference type="AlphaFoldDB" id="A0A1E3NTK3"/>
<gene>
    <name evidence="15" type="ORF">PICMEDRAFT_21700</name>
</gene>
<dbReference type="EMBL" id="KV454001">
    <property type="protein sequence ID" value="ODQ49008.1"/>
    <property type="molecule type" value="Genomic_DNA"/>
</dbReference>
<dbReference type="InterPro" id="IPR036388">
    <property type="entry name" value="WH-like_DNA-bd_sf"/>
</dbReference>
<dbReference type="InterPro" id="IPR016181">
    <property type="entry name" value="Acyl_CoA_acyltransferase"/>
</dbReference>
<dbReference type="GO" id="GO:0046972">
    <property type="term" value="F:histone H4K16 acetyltransferase activity"/>
    <property type="evidence" value="ECO:0007669"/>
    <property type="project" value="TreeGrafter"/>
</dbReference>
<protein>
    <recommendedName>
        <fullName evidence="3">histone acetyltransferase</fullName>
        <ecNumber evidence="3">2.3.1.48</ecNumber>
    </recommendedName>
</protein>
<keyword evidence="11" id="KW-0539">Nucleus</keyword>
<reference evidence="15 16" key="1">
    <citation type="journal article" date="2016" name="Proc. Natl. Acad. Sci. U.S.A.">
        <title>Comparative genomics of biotechnologically important yeasts.</title>
        <authorList>
            <person name="Riley R."/>
            <person name="Haridas S."/>
            <person name="Wolfe K.H."/>
            <person name="Lopes M.R."/>
            <person name="Hittinger C.T."/>
            <person name="Goeker M."/>
            <person name="Salamov A.A."/>
            <person name="Wisecaver J.H."/>
            <person name="Long T.M."/>
            <person name="Calvey C.H."/>
            <person name="Aerts A.L."/>
            <person name="Barry K.W."/>
            <person name="Choi C."/>
            <person name="Clum A."/>
            <person name="Coughlan A.Y."/>
            <person name="Deshpande S."/>
            <person name="Douglass A.P."/>
            <person name="Hanson S.J."/>
            <person name="Klenk H.-P."/>
            <person name="LaButti K.M."/>
            <person name="Lapidus A."/>
            <person name="Lindquist E.A."/>
            <person name="Lipzen A.M."/>
            <person name="Meier-Kolthoff J.P."/>
            <person name="Ohm R.A."/>
            <person name="Otillar R.P."/>
            <person name="Pangilinan J.L."/>
            <person name="Peng Y."/>
            <person name="Rokas A."/>
            <person name="Rosa C.A."/>
            <person name="Scheuner C."/>
            <person name="Sibirny A.A."/>
            <person name="Slot J.C."/>
            <person name="Stielow J.B."/>
            <person name="Sun H."/>
            <person name="Kurtzman C.P."/>
            <person name="Blackwell M."/>
            <person name="Grigoriev I.V."/>
            <person name="Jeffries T.W."/>
        </authorList>
    </citation>
    <scope>NUCLEOTIDE SEQUENCE [LARGE SCALE GENOMIC DNA]</scope>
    <source>
        <strain evidence="15 16">NRRL Y-2026</strain>
    </source>
</reference>
<evidence type="ECO:0000313" key="15">
    <source>
        <dbReference type="EMBL" id="ODQ49008.1"/>
    </source>
</evidence>
<dbReference type="Gene3D" id="1.10.10.10">
    <property type="entry name" value="Winged helix-like DNA-binding domain superfamily/Winged helix DNA-binding domain"/>
    <property type="match status" value="1"/>
</dbReference>
<dbReference type="Gene3D" id="3.40.630.30">
    <property type="match status" value="1"/>
</dbReference>
<keyword evidence="9" id="KW-0805">Transcription regulation</keyword>
<dbReference type="GO" id="GO:0035267">
    <property type="term" value="C:NuA4 histone acetyltransferase complex"/>
    <property type="evidence" value="ECO:0007669"/>
    <property type="project" value="TreeGrafter"/>
</dbReference>
<dbReference type="OrthoDB" id="787137at2759"/>
<keyword evidence="4" id="KW-0808">Transferase</keyword>
<proteinExistence type="inferred from homology"/>
<comment type="subcellular location">
    <subcellularLocation>
        <location evidence="1">Nucleus</location>
    </subcellularLocation>
</comment>
<evidence type="ECO:0000256" key="11">
    <source>
        <dbReference type="ARBA" id="ARBA00023242"/>
    </source>
</evidence>
<feature type="active site" description="Proton donor/acceptor" evidence="13">
    <location>
        <position position="201"/>
    </location>
</feature>
<feature type="domain" description="MYST-type HAT" evidence="14">
    <location>
        <begin position="4"/>
        <end position="264"/>
    </location>
</feature>
<dbReference type="PANTHER" id="PTHR10615:SF219">
    <property type="entry name" value="HISTONE ACETYLTRANSFERASE KAT5"/>
    <property type="match status" value="1"/>
</dbReference>
<dbReference type="EC" id="2.3.1.48" evidence="3"/>
<dbReference type="GeneID" id="30178904"/>
<dbReference type="GO" id="GO:0005634">
    <property type="term" value="C:nucleus"/>
    <property type="evidence" value="ECO:0007669"/>
    <property type="project" value="UniProtKB-SubCell"/>
</dbReference>
<dbReference type="InterPro" id="IPR050603">
    <property type="entry name" value="MYST_HAT"/>
</dbReference>
<dbReference type="Gene3D" id="3.30.60.60">
    <property type="entry name" value="N-acetyl transferase-like"/>
    <property type="match status" value="1"/>
</dbReference>
<keyword evidence="5" id="KW-0479">Metal-binding</keyword>
<keyword evidence="7" id="KW-0862">Zinc</keyword>
<evidence type="ECO:0000256" key="6">
    <source>
        <dbReference type="ARBA" id="ARBA00022771"/>
    </source>
</evidence>
<evidence type="ECO:0000256" key="8">
    <source>
        <dbReference type="ARBA" id="ARBA00022990"/>
    </source>
</evidence>
<evidence type="ECO:0000256" key="12">
    <source>
        <dbReference type="ARBA" id="ARBA00023315"/>
    </source>
</evidence>
<dbReference type="SUPFAM" id="SSF55729">
    <property type="entry name" value="Acyl-CoA N-acyltransferases (Nat)"/>
    <property type="match status" value="1"/>
</dbReference>
<evidence type="ECO:0000256" key="1">
    <source>
        <dbReference type="ARBA" id="ARBA00004123"/>
    </source>
</evidence>
<keyword evidence="12" id="KW-0012">Acyltransferase</keyword>
<evidence type="ECO:0000256" key="4">
    <source>
        <dbReference type="ARBA" id="ARBA00022679"/>
    </source>
</evidence>
<dbReference type="GO" id="GO:0008270">
    <property type="term" value="F:zinc ion binding"/>
    <property type="evidence" value="ECO:0007669"/>
    <property type="project" value="UniProtKB-KW"/>
</dbReference>
<feature type="non-terminal residue" evidence="15">
    <location>
        <position position="264"/>
    </location>
</feature>
<evidence type="ECO:0000256" key="7">
    <source>
        <dbReference type="ARBA" id="ARBA00022833"/>
    </source>
</evidence>
<dbReference type="Proteomes" id="UP000094455">
    <property type="component" value="Unassembled WGS sequence"/>
</dbReference>
<organism evidence="15 16">
    <name type="scientific">Pichia membranifaciens NRRL Y-2026</name>
    <dbReference type="NCBI Taxonomy" id="763406"/>
    <lineage>
        <taxon>Eukaryota</taxon>
        <taxon>Fungi</taxon>
        <taxon>Dikarya</taxon>
        <taxon>Ascomycota</taxon>
        <taxon>Saccharomycotina</taxon>
        <taxon>Pichiomycetes</taxon>
        <taxon>Pichiales</taxon>
        <taxon>Pichiaceae</taxon>
        <taxon>Pichia</taxon>
    </lineage>
</organism>
<evidence type="ECO:0000256" key="13">
    <source>
        <dbReference type="PIRSR" id="PIRSR602717-51"/>
    </source>
</evidence>
<dbReference type="Pfam" id="PF01853">
    <property type="entry name" value="MOZ_SAS"/>
    <property type="match status" value="1"/>
</dbReference>
<evidence type="ECO:0000256" key="2">
    <source>
        <dbReference type="ARBA" id="ARBA00010107"/>
    </source>
</evidence>
<dbReference type="GO" id="GO:0006355">
    <property type="term" value="P:regulation of DNA-templated transcription"/>
    <property type="evidence" value="ECO:0007669"/>
    <property type="project" value="InterPro"/>
</dbReference>
<dbReference type="InterPro" id="IPR002717">
    <property type="entry name" value="HAT_MYST-type"/>
</dbReference>
<keyword evidence="8" id="KW-0007">Acetylation</keyword>
<accession>A0A1E3NTK3</accession>
<keyword evidence="10" id="KW-0804">Transcription</keyword>
<evidence type="ECO:0000256" key="3">
    <source>
        <dbReference type="ARBA" id="ARBA00013184"/>
    </source>
</evidence>
<feature type="non-terminal residue" evidence="15">
    <location>
        <position position="1"/>
    </location>
</feature>
<evidence type="ECO:0000256" key="9">
    <source>
        <dbReference type="ARBA" id="ARBA00023015"/>
    </source>
</evidence>
<sequence>YGFLDYQNVAKLRLGRYEFNTWYGNSALFTKPFTKTVTETNPCFFKIRDKEPWIGTLFVCPFCFKYTDIQMEWEHHMNCCKFKSSLPGKVMYNDGQLIVRKVKGVDHKLFCQCMCLMAKFFLDNKSVFYDLDYFDFYIAYQLLDRHEVPMGFYSRELLSWESNNLSCICVLPCYQNRRLGTKLIDFSYKLSHYEQQISGPERPFSPLGKLTYLRYWCRNLALSFVYGSLSTKKHVTLQLISETTGFRTEDILFAFSFLNVLSDN</sequence>
<evidence type="ECO:0000256" key="5">
    <source>
        <dbReference type="ARBA" id="ARBA00022723"/>
    </source>
</evidence>